<dbReference type="InterPro" id="IPR036388">
    <property type="entry name" value="WH-like_DNA-bd_sf"/>
</dbReference>
<organism evidence="4 5">
    <name type="scientific">Pectinatus cerevisiiphilus</name>
    <dbReference type="NCBI Taxonomy" id="86956"/>
    <lineage>
        <taxon>Bacteria</taxon>
        <taxon>Bacillati</taxon>
        <taxon>Bacillota</taxon>
        <taxon>Negativicutes</taxon>
        <taxon>Selenomonadales</taxon>
        <taxon>Selenomonadaceae</taxon>
        <taxon>Pectinatus</taxon>
    </lineage>
</organism>
<keyword evidence="5" id="KW-1185">Reference proteome</keyword>
<dbReference type="PANTHER" id="PTHR40083">
    <property type="entry name" value="UPF0122 PROTEIN CBO2450/CLC_2298"/>
    <property type="match status" value="1"/>
</dbReference>
<dbReference type="SUPFAM" id="SSF88659">
    <property type="entry name" value="Sigma3 and sigma4 domains of RNA polymerase sigma factors"/>
    <property type="match status" value="1"/>
</dbReference>
<dbReference type="OrthoDB" id="6392at2"/>
<evidence type="ECO:0000256" key="3">
    <source>
        <dbReference type="HAMAP-Rule" id="MF_00245"/>
    </source>
</evidence>
<dbReference type="InterPro" id="IPR007394">
    <property type="entry name" value="UPF0122"/>
</dbReference>
<evidence type="ECO:0000256" key="1">
    <source>
        <dbReference type="ARBA" id="ARBA00008720"/>
    </source>
</evidence>
<reference evidence="4 5" key="1">
    <citation type="submission" date="2019-03" db="EMBL/GenBank/DDBJ databases">
        <title>Genomic Encyclopedia of Type Strains, Phase IV (KMG-IV): sequencing the most valuable type-strain genomes for metagenomic binning, comparative biology and taxonomic classification.</title>
        <authorList>
            <person name="Goeker M."/>
        </authorList>
    </citation>
    <scope>NUCLEOTIDE SEQUENCE [LARGE SCALE GENOMIC DNA]</scope>
    <source>
        <strain evidence="4 5">DSM 20467</strain>
    </source>
</reference>
<gene>
    <name evidence="4" type="ORF">EDC37_107132</name>
</gene>
<dbReference type="HAMAP" id="MF_00245">
    <property type="entry name" value="UPF0122"/>
    <property type="match status" value="1"/>
</dbReference>
<sequence length="114" mass="13569">MLDNFLRLSMLFDFYGALLTEKQQDCLRMHLYQDLSLSEIASLMNISRQAAYDTLHRCEIILENYEMRLNAVEKNKLFRESLKKILTDVESLRENFQVEKLDNVETKIKKMLNC</sequence>
<protein>
    <recommendedName>
        <fullName evidence="3">UPF0122 protein EDC37_107132</fullName>
    </recommendedName>
</protein>
<comment type="caution">
    <text evidence="4">The sequence shown here is derived from an EMBL/GenBank/DDBJ whole genome shotgun (WGS) entry which is preliminary data.</text>
</comment>
<dbReference type="InterPro" id="IPR054831">
    <property type="entry name" value="UPF0122_fam_protein"/>
</dbReference>
<dbReference type="EMBL" id="SMAA01000007">
    <property type="protein sequence ID" value="TCS79365.1"/>
    <property type="molecule type" value="Genomic_DNA"/>
</dbReference>
<dbReference type="RefSeq" id="WP_132549188.1">
    <property type="nucleotide sequence ID" value="NZ_SMAA01000007.1"/>
</dbReference>
<proteinExistence type="inferred from homology"/>
<dbReference type="NCBIfam" id="NF045758">
    <property type="entry name" value="YlxM"/>
    <property type="match status" value="1"/>
</dbReference>
<comment type="similarity">
    <text evidence="1 3">Belongs to the UPF0122 family.</text>
</comment>
<dbReference type="Pfam" id="PF04297">
    <property type="entry name" value="UPF0122"/>
    <property type="match status" value="1"/>
</dbReference>
<evidence type="ECO:0000256" key="2">
    <source>
        <dbReference type="ARBA" id="ARBA00024764"/>
    </source>
</evidence>
<dbReference type="AlphaFoldDB" id="A0A4R3K8Z6"/>
<dbReference type="Gene3D" id="1.10.10.10">
    <property type="entry name" value="Winged helix-like DNA-binding domain superfamily/Winged helix DNA-binding domain"/>
    <property type="match status" value="1"/>
</dbReference>
<dbReference type="PANTHER" id="PTHR40083:SF1">
    <property type="entry name" value="UPF0122 PROTEIN YLXM"/>
    <property type="match status" value="1"/>
</dbReference>
<comment type="function">
    <text evidence="2 3">Might take part in the signal recognition particle (SRP) pathway. This is inferred from the conservation of its genetic proximity to ftsY/ffh. May be a regulatory protein.</text>
</comment>
<accession>A0A4R3K8Z6</accession>
<evidence type="ECO:0000313" key="4">
    <source>
        <dbReference type="EMBL" id="TCS79365.1"/>
    </source>
</evidence>
<evidence type="ECO:0000313" key="5">
    <source>
        <dbReference type="Proteomes" id="UP000295188"/>
    </source>
</evidence>
<dbReference type="Proteomes" id="UP000295188">
    <property type="component" value="Unassembled WGS sequence"/>
</dbReference>
<name>A0A4R3K8Z6_9FIRM</name>
<dbReference type="InterPro" id="IPR013324">
    <property type="entry name" value="RNA_pol_sigma_r3/r4-like"/>
</dbReference>